<gene>
    <name evidence="1" type="ORF">JOC49_002517</name>
</gene>
<reference evidence="1 2" key="1">
    <citation type="submission" date="2021-01" db="EMBL/GenBank/DDBJ databases">
        <title>Genomic Encyclopedia of Type Strains, Phase IV (KMG-IV): sequencing the most valuable type-strain genomes for metagenomic binning, comparative biology and taxonomic classification.</title>
        <authorList>
            <person name="Goeker M."/>
        </authorList>
    </citation>
    <scope>NUCLEOTIDE SEQUENCE [LARGE SCALE GENOMIC DNA]</scope>
    <source>
        <strain evidence="1 2">DSM 24436</strain>
    </source>
</reference>
<dbReference type="Proteomes" id="UP000767854">
    <property type="component" value="Unassembled WGS sequence"/>
</dbReference>
<sequence length="233" mass="26423">MNQEGELLGKISLIGTENDNLPMWSIIRYCDEFCTNYNKIMIIRKICELMQQGASDNDFFVATRSEELFPGDNNGLSFSYDSDKFLMLATKNNNPEEFWRIIKDYIRPVVFYTGGSSPVKLVDFTDDSAVKITNLSYNSPPILDIQGTVNGLLDVANAGNRREMEEELHISTLIGDALVNTEKLARASQVVNDPRTPSGVKNYANNLLEELTRKQEKLNLKLDVRITRIDIRC</sequence>
<evidence type="ECO:0000313" key="1">
    <source>
        <dbReference type="EMBL" id="MBM7562944.1"/>
    </source>
</evidence>
<proteinExistence type="predicted"/>
<dbReference type="EMBL" id="JAFBDT010000039">
    <property type="protein sequence ID" value="MBM7562944.1"/>
    <property type="molecule type" value="Genomic_DNA"/>
</dbReference>
<evidence type="ECO:0000313" key="2">
    <source>
        <dbReference type="Proteomes" id="UP000767854"/>
    </source>
</evidence>
<keyword evidence="2" id="KW-1185">Reference proteome</keyword>
<organism evidence="1 2">
    <name type="scientific">Fusibacter tunisiensis</name>
    <dbReference type="NCBI Taxonomy" id="1008308"/>
    <lineage>
        <taxon>Bacteria</taxon>
        <taxon>Bacillati</taxon>
        <taxon>Bacillota</taxon>
        <taxon>Clostridia</taxon>
        <taxon>Eubacteriales</taxon>
        <taxon>Eubacteriales Family XII. Incertae Sedis</taxon>
        <taxon>Fusibacter</taxon>
    </lineage>
</organism>
<accession>A0ABS2MU39</accession>
<name>A0ABS2MU39_9FIRM</name>
<dbReference type="RefSeq" id="WP_204665370.1">
    <property type="nucleotide sequence ID" value="NZ_JAFBDT010000039.1"/>
</dbReference>
<comment type="caution">
    <text evidence="1">The sequence shown here is derived from an EMBL/GenBank/DDBJ whole genome shotgun (WGS) entry which is preliminary data.</text>
</comment>
<protein>
    <submittedName>
        <fullName evidence="1">Uncharacterized protein</fullName>
    </submittedName>
</protein>